<dbReference type="NCBIfam" id="TIGR00236">
    <property type="entry name" value="wecB"/>
    <property type="match status" value="1"/>
</dbReference>
<evidence type="ECO:0000313" key="4">
    <source>
        <dbReference type="Proteomes" id="UP000002010"/>
    </source>
</evidence>
<comment type="similarity">
    <text evidence="1">Belongs to the UDP-N-acetylglucosamine 2-epimerase family.</text>
</comment>
<dbReference type="STRING" id="557598.LHK_02802"/>
<dbReference type="EC" id="5.1.3.14" evidence="3"/>
<dbReference type="Gene3D" id="3.40.50.2000">
    <property type="entry name" value="Glycogen Phosphorylase B"/>
    <property type="match status" value="2"/>
</dbReference>
<dbReference type="InterPro" id="IPR003331">
    <property type="entry name" value="UDP_GlcNAc_Epimerase_2_dom"/>
</dbReference>
<dbReference type="GO" id="GO:0008761">
    <property type="term" value="F:UDP-N-acetylglucosamine 2-epimerase activity"/>
    <property type="evidence" value="ECO:0007669"/>
    <property type="project" value="UniProtKB-EC"/>
</dbReference>
<keyword evidence="1 3" id="KW-0413">Isomerase</keyword>
<reference evidence="3 4" key="1">
    <citation type="journal article" date="2009" name="PLoS Genet.">
        <title>The complete genome and proteome of Laribacter hongkongensis reveal potential mechanisms for adaptations to different temperatures and habitats.</title>
        <authorList>
            <person name="Woo P.C."/>
            <person name="Lau S.K."/>
            <person name="Tse H."/>
            <person name="Teng J.L."/>
            <person name="Curreem S.O."/>
            <person name="Tsang A.K."/>
            <person name="Fan R.Y."/>
            <person name="Wong G.K."/>
            <person name="Huang Y."/>
            <person name="Loman N.J."/>
            <person name="Snyder L.A."/>
            <person name="Cai J.J."/>
            <person name="Huang J.D."/>
            <person name="Mak W."/>
            <person name="Pallen M.J."/>
            <person name="Lok S."/>
            <person name="Yuen K.Y."/>
        </authorList>
    </citation>
    <scope>NUCLEOTIDE SEQUENCE [LARGE SCALE GENOMIC DNA]</scope>
    <source>
        <strain evidence="3 4">HLHK9</strain>
    </source>
</reference>
<gene>
    <name evidence="3" type="ordered locus">LHK_02802</name>
</gene>
<protein>
    <submittedName>
        <fullName evidence="3">UDP-N-acetylglucosamine 2-epimerase</fullName>
        <ecNumber evidence="3">5.1.3.14</ecNumber>
    </submittedName>
</protein>
<name>C1DDF0_LARHH</name>
<evidence type="ECO:0000256" key="1">
    <source>
        <dbReference type="RuleBase" id="RU003513"/>
    </source>
</evidence>
<dbReference type="RefSeq" id="WP_012698245.1">
    <property type="nucleotide sequence ID" value="NC_012559.1"/>
</dbReference>
<dbReference type="HOGENOM" id="CLU_041674_0_1_4"/>
<accession>C1DDF0</accession>
<dbReference type="PANTHER" id="PTHR43174">
    <property type="entry name" value="UDP-N-ACETYLGLUCOSAMINE 2-EPIMERASE"/>
    <property type="match status" value="1"/>
</dbReference>
<dbReference type="InterPro" id="IPR029767">
    <property type="entry name" value="WecB-like"/>
</dbReference>
<dbReference type="AlphaFoldDB" id="C1DDF0"/>
<dbReference type="KEGG" id="lhk:LHK_02802"/>
<sequence>MKIVTVVGARPQFIKAATVSRAIRNDYVGQIDEVLVHTGQHYDDNMSRVFFEELDIPCPKYNLEISGGQHGAMTGRMLEGVENVLLQEKPDWLLIYGDTNSTLAGALAAAKLHIPVAHVEAGLRSFNMSMPEEINRILADRVSSLLFCPTATAVNNLKIEGVNRGVHNVGDVMYDVALFYRDRAQQNSTILQTLGLMPGAFVLATCHRAENTDDPQRLSSILSALADIATQLPVVLPLHPRTRKLIGDYGFAPLLGKLMITEPLSFLDMVALEQASRLILTDSGGIQKEAFFYGIPCITMRDETEWVETVDLGWNQLVGATTSSILSAANGMMQKPPSSVTEKPYGTGKAASDILALII</sequence>
<dbReference type="PANTHER" id="PTHR43174:SF1">
    <property type="entry name" value="UDP-N-ACETYLGLUCOSAMINE 2-EPIMERASE"/>
    <property type="match status" value="1"/>
</dbReference>
<feature type="domain" description="UDP-N-acetylglucosamine 2-epimerase" evidence="2">
    <location>
        <begin position="30"/>
        <end position="358"/>
    </location>
</feature>
<proteinExistence type="inferred from homology"/>
<dbReference type="EMBL" id="CP001154">
    <property type="protein sequence ID" value="ACO75782.1"/>
    <property type="molecule type" value="Genomic_DNA"/>
</dbReference>
<dbReference type="eggNOG" id="COG0381">
    <property type="taxonomic scope" value="Bacteria"/>
</dbReference>
<keyword evidence="4" id="KW-1185">Reference proteome</keyword>
<dbReference type="SUPFAM" id="SSF53756">
    <property type="entry name" value="UDP-Glycosyltransferase/glycogen phosphorylase"/>
    <property type="match status" value="1"/>
</dbReference>
<dbReference type="CDD" id="cd03786">
    <property type="entry name" value="GTB_UDP-GlcNAc_2-Epimerase"/>
    <property type="match status" value="1"/>
</dbReference>
<evidence type="ECO:0000313" key="3">
    <source>
        <dbReference type="EMBL" id="ACO75782.1"/>
    </source>
</evidence>
<evidence type="ECO:0000259" key="2">
    <source>
        <dbReference type="Pfam" id="PF02350"/>
    </source>
</evidence>
<dbReference type="Proteomes" id="UP000002010">
    <property type="component" value="Chromosome"/>
</dbReference>
<organism evidence="3 4">
    <name type="scientific">Laribacter hongkongensis (strain HLHK9)</name>
    <dbReference type="NCBI Taxonomy" id="557598"/>
    <lineage>
        <taxon>Bacteria</taxon>
        <taxon>Pseudomonadati</taxon>
        <taxon>Pseudomonadota</taxon>
        <taxon>Betaproteobacteria</taxon>
        <taxon>Neisseriales</taxon>
        <taxon>Aquaspirillaceae</taxon>
        <taxon>Laribacter</taxon>
    </lineage>
</organism>
<dbReference type="Pfam" id="PF02350">
    <property type="entry name" value="Epimerase_2"/>
    <property type="match status" value="1"/>
</dbReference>